<protein>
    <submittedName>
        <fullName evidence="2">Uncharacterized protein</fullName>
    </submittedName>
</protein>
<evidence type="ECO:0000256" key="1">
    <source>
        <dbReference type="SAM" id="Phobius"/>
    </source>
</evidence>
<feature type="transmembrane region" description="Helical" evidence="1">
    <location>
        <begin position="31"/>
        <end position="47"/>
    </location>
</feature>
<keyword evidence="1" id="KW-0812">Transmembrane</keyword>
<proteinExistence type="predicted"/>
<dbReference type="EMBL" id="OU895877">
    <property type="protein sequence ID" value="CAG9798106.1"/>
    <property type="molecule type" value="Genomic_DNA"/>
</dbReference>
<dbReference type="Proteomes" id="UP001153620">
    <property type="component" value="Chromosome 1"/>
</dbReference>
<keyword evidence="1" id="KW-1133">Transmembrane helix</keyword>
<dbReference type="AlphaFoldDB" id="A0A9N9RKI8"/>
<evidence type="ECO:0000313" key="3">
    <source>
        <dbReference type="Proteomes" id="UP001153620"/>
    </source>
</evidence>
<reference evidence="2" key="2">
    <citation type="submission" date="2022-10" db="EMBL/GenBank/DDBJ databases">
        <authorList>
            <consortium name="ENA_rothamsted_submissions"/>
            <consortium name="culmorum"/>
            <person name="King R."/>
        </authorList>
    </citation>
    <scope>NUCLEOTIDE SEQUENCE</scope>
</reference>
<accession>A0A9N9RKI8</accession>
<keyword evidence="1" id="KW-0472">Membrane</keyword>
<organism evidence="2 3">
    <name type="scientific">Chironomus riparius</name>
    <dbReference type="NCBI Taxonomy" id="315576"/>
    <lineage>
        <taxon>Eukaryota</taxon>
        <taxon>Metazoa</taxon>
        <taxon>Ecdysozoa</taxon>
        <taxon>Arthropoda</taxon>
        <taxon>Hexapoda</taxon>
        <taxon>Insecta</taxon>
        <taxon>Pterygota</taxon>
        <taxon>Neoptera</taxon>
        <taxon>Endopterygota</taxon>
        <taxon>Diptera</taxon>
        <taxon>Nematocera</taxon>
        <taxon>Chironomoidea</taxon>
        <taxon>Chironomidae</taxon>
        <taxon>Chironominae</taxon>
        <taxon>Chironomus</taxon>
    </lineage>
</organism>
<evidence type="ECO:0000313" key="2">
    <source>
        <dbReference type="EMBL" id="CAG9798106.1"/>
    </source>
</evidence>
<gene>
    <name evidence="2" type="ORF">CHIRRI_LOCUS1092</name>
</gene>
<reference evidence="2" key="1">
    <citation type="submission" date="2022-01" db="EMBL/GenBank/DDBJ databases">
        <authorList>
            <person name="King R."/>
        </authorList>
    </citation>
    <scope>NUCLEOTIDE SEQUENCE</scope>
</reference>
<name>A0A9N9RKI8_9DIPT</name>
<sequence length="51" mass="6157">MPHLNIYLNLLKLHADIRVLRCVQHFSTKTFMHRIFVILKVWILLIIDSKN</sequence>
<keyword evidence="3" id="KW-1185">Reference proteome</keyword>